<dbReference type="RefSeq" id="WP_016169864.1">
    <property type="nucleotide sequence ID" value="NZ_CP014338.1"/>
</dbReference>
<evidence type="ECO:0000256" key="2">
    <source>
        <dbReference type="ARBA" id="ARBA00006275"/>
    </source>
</evidence>
<feature type="domain" description="SusD-like N-terminal" evidence="7">
    <location>
        <begin position="64"/>
        <end position="235"/>
    </location>
</feature>
<dbReference type="InterPro" id="IPR011990">
    <property type="entry name" value="TPR-like_helical_dom_sf"/>
</dbReference>
<dbReference type="InterPro" id="IPR033985">
    <property type="entry name" value="SusD-like_N"/>
</dbReference>
<dbReference type="CDD" id="cd08977">
    <property type="entry name" value="SusD"/>
    <property type="match status" value="1"/>
</dbReference>
<dbReference type="Gene3D" id="1.25.40.900">
    <property type="match status" value="1"/>
</dbReference>
<dbReference type="STRING" id="238.BBD35_06655"/>
<dbReference type="InterPro" id="IPR012944">
    <property type="entry name" value="SusD_RagB_dom"/>
</dbReference>
<evidence type="ECO:0000256" key="5">
    <source>
        <dbReference type="ARBA" id="ARBA00023237"/>
    </source>
</evidence>
<dbReference type="Pfam" id="PF14322">
    <property type="entry name" value="SusD-like_3"/>
    <property type="match status" value="1"/>
</dbReference>
<gene>
    <name evidence="8" type="ORF">BMF97_15980</name>
</gene>
<dbReference type="SMR" id="A0A1V3TX83"/>
<accession>A0A1V3TX83</accession>
<dbReference type="GO" id="GO:0009279">
    <property type="term" value="C:cell outer membrane"/>
    <property type="evidence" value="ECO:0007669"/>
    <property type="project" value="UniProtKB-SubCell"/>
</dbReference>
<dbReference type="PROSITE" id="PS51257">
    <property type="entry name" value="PROKAR_LIPOPROTEIN"/>
    <property type="match status" value="1"/>
</dbReference>
<evidence type="ECO:0000256" key="1">
    <source>
        <dbReference type="ARBA" id="ARBA00004442"/>
    </source>
</evidence>
<evidence type="ECO:0000256" key="4">
    <source>
        <dbReference type="ARBA" id="ARBA00023136"/>
    </source>
</evidence>
<proteinExistence type="inferred from homology"/>
<evidence type="ECO:0000256" key="3">
    <source>
        <dbReference type="ARBA" id="ARBA00022729"/>
    </source>
</evidence>
<keyword evidence="5" id="KW-0998">Cell outer membrane</keyword>
<dbReference type="Gene3D" id="2.20.20.130">
    <property type="match status" value="1"/>
</dbReference>
<comment type="subcellular location">
    <subcellularLocation>
        <location evidence="1">Cell outer membrane</location>
    </subcellularLocation>
</comment>
<evidence type="ECO:0000313" key="9">
    <source>
        <dbReference type="Proteomes" id="UP000188947"/>
    </source>
</evidence>
<reference evidence="8 9" key="1">
    <citation type="submission" date="2016-11" db="EMBL/GenBank/DDBJ databases">
        <title>Genome sequence and comparative genomic analysis of clinical strain Elizabethkingia meningoseptica 61421 PRCM.</title>
        <authorList>
            <person name="Wang M."/>
            <person name="Hu S."/>
            <person name="Cao L."/>
            <person name="Jiang T."/>
            <person name="Zhou Y."/>
            <person name="Ming D."/>
        </authorList>
    </citation>
    <scope>NUCLEOTIDE SEQUENCE [LARGE SCALE GENOMIC DNA]</scope>
    <source>
        <strain evidence="8 9">61421 PRCM</strain>
    </source>
</reference>
<keyword evidence="4" id="KW-0472">Membrane</keyword>
<dbReference type="Pfam" id="PF07980">
    <property type="entry name" value="SusD_RagB"/>
    <property type="match status" value="1"/>
</dbReference>
<name>A0A1V3TX83_ELIME</name>
<organism evidence="8 9">
    <name type="scientific">Elizabethkingia meningoseptica</name>
    <name type="common">Chryseobacterium meningosepticum</name>
    <dbReference type="NCBI Taxonomy" id="238"/>
    <lineage>
        <taxon>Bacteria</taxon>
        <taxon>Pseudomonadati</taxon>
        <taxon>Bacteroidota</taxon>
        <taxon>Flavobacteriia</taxon>
        <taxon>Flavobacteriales</taxon>
        <taxon>Weeksellaceae</taxon>
        <taxon>Elizabethkingia</taxon>
    </lineage>
</organism>
<dbReference type="AlphaFoldDB" id="A0A1V3TX83"/>
<dbReference type="eggNOG" id="COG3637">
    <property type="taxonomic scope" value="Bacteria"/>
</dbReference>
<keyword evidence="3" id="KW-0732">Signal</keyword>
<keyword evidence="9" id="KW-1185">Reference proteome</keyword>
<evidence type="ECO:0000259" key="7">
    <source>
        <dbReference type="Pfam" id="PF14322"/>
    </source>
</evidence>
<evidence type="ECO:0000259" key="6">
    <source>
        <dbReference type="Pfam" id="PF07980"/>
    </source>
</evidence>
<dbReference type="KEGG" id="emg:BBD33_04825"/>
<dbReference type="GeneID" id="48543675"/>
<dbReference type="EMBL" id="MPOG01000019">
    <property type="protein sequence ID" value="OOH92984.1"/>
    <property type="molecule type" value="Genomic_DNA"/>
</dbReference>
<dbReference type="OrthoDB" id="630434at2"/>
<comment type="caution">
    <text evidence="8">The sequence shown here is derived from an EMBL/GenBank/DDBJ whole genome shotgun (WGS) entry which is preliminary data.</text>
</comment>
<protein>
    <submittedName>
        <fullName evidence="8">RagB/SusD family nutrient uptake outer membrane protein</fullName>
    </submittedName>
</protein>
<dbReference type="Gene3D" id="1.25.40.390">
    <property type="match status" value="1"/>
</dbReference>
<sequence>MKFRNIKTGVLALSIAVTSVSCSRDFTETVFNESEIASSWKSVGQMHSFVLGALVDMRSQYYYGKDFSIFAEVRSDHMFSNGNSAYYNTVANYEMTSADAYATNTYKQIYRVIAKANNVVNFDINKLDNADASKAEATYYVGQAYALRAQGFFDLLRLYGQKYTGGNDGIVLPLAFDPLNKQGRVSIAEAEKQIEADFEAALTKMESSKGFDRPTTKRSEISINAVKALAARYYLYKNNYTKVRSLVNDIVASNNYKVIEKDALVASWEASGSAMNSIFELAYGEVAQPGAASYAYIMNSGGYANTVVKPETMKTYAANDVRLNLIQNVKGNYFLNKKFPSLTGAVSIRIVRFEEVVLDGAEAELKLGNTAKALEYINMILVNRGLDKATSVTMEDIMAERSKELIGEGFRMWDLLRWGKDVPRPTGANKDKNLTAFPIPRVETDLSGTLVKGNPGYDNYR</sequence>
<dbReference type="Proteomes" id="UP000188947">
    <property type="component" value="Unassembled WGS sequence"/>
</dbReference>
<feature type="domain" description="RagB/SusD" evidence="6">
    <location>
        <begin position="295"/>
        <end position="428"/>
    </location>
</feature>
<evidence type="ECO:0000313" key="8">
    <source>
        <dbReference type="EMBL" id="OOH92984.1"/>
    </source>
</evidence>
<comment type="similarity">
    <text evidence="2">Belongs to the SusD family.</text>
</comment>
<dbReference type="SUPFAM" id="SSF48452">
    <property type="entry name" value="TPR-like"/>
    <property type="match status" value="1"/>
</dbReference>